<evidence type="ECO:0000313" key="2">
    <source>
        <dbReference type="Proteomes" id="UP000186551"/>
    </source>
</evidence>
<dbReference type="Proteomes" id="UP000186551">
    <property type="component" value="Unassembled WGS sequence"/>
</dbReference>
<dbReference type="AlphaFoldDB" id="A0A1Q5PDV0"/>
<proteinExistence type="predicted"/>
<accession>A0A1Q5PDV0</accession>
<dbReference type="PROSITE" id="PS51257">
    <property type="entry name" value="PROKAR_LIPOPROTEIN"/>
    <property type="match status" value="1"/>
</dbReference>
<evidence type="ECO:0000313" key="1">
    <source>
        <dbReference type="EMBL" id="OKL40428.1"/>
    </source>
</evidence>
<dbReference type="STRING" id="1797110.A3841_19165"/>
<gene>
    <name evidence="1" type="ORF">A3841_19165</name>
</gene>
<reference evidence="1 2" key="1">
    <citation type="submission" date="2016-03" db="EMBL/GenBank/DDBJ databases">
        <title>Genome sequence of Pontibacter sp. nov., of the family cytophagaceae, isolated from marine sediment of the Yellow Sea, China.</title>
        <authorList>
            <person name="Zhang G."/>
            <person name="Zhang R."/>
        </authorList>
    </citation>
    <scope>NUCLEOTIDE SEQUENCE [LARGE SCALE GENOMIC DNA]</scope>
    <source>
        <strain evidence="1 2">S10-8</strain>
    </source>
</reference>
<sequence>MKKIIFACAIAVGSMGLYSCGGNDGVTNEEADGTVIDTDTTVSEIEVERTTRDIDTTIDTETETIDTDTTGN</sequence>
<keyword evidence="2" id="KW-1185">Reference proteome</keyword>
<comment type="caution">
    <text evidence="1">The sequence shown here is derived from an EMBL/GenBank/DDBJ whole genome shotgun (WGS) entry which is preliminary data.</text>
</comment>
<dbReference type="EMBL" id="LVWA01000005">
    <property type="protein sequence ID" value="OKL40428.1"/>
    <property type="molecule type" value="Genomic_DNA"/>
</dbReference>
<name>A0A1Q5PDV0_9BACT</name>
<organism evidence="1 2">
    <name type="scientific">Pontibacter flavimaris</name>
    <dbReference type="NCBI Taxonomy" id="1797110"/>
    <lineage>
        <taxon>Bacteria</taxon>
        <taxon>Pseudomonadati</taxon>
        <taxon>Bacteroidota</taxon>
        <taxon>Cytophagia</taxon>
        <taxon>Cytophagales</taxon>
        <taxon>Hymenobacteraceae</taxon>
        <taxon>Pontibacter</taxon>
    </lineage>
</organism>
<protein>
    <submittedName>
        <fullName evidence="1">Uncharacterized protein</fullName>
    </submittedName>
</protein>